<comment type="subcellular location">
    <subcellularLocation>
        <location evidence="1">Nucleus</location>
    </subcellularLocation>
</comment>
<organism evidence="7 8">
    <name type="scientific">Syphacia muris</name>
    <dbReference type="NCBI Taxonomy" id="451379"/>
    <lineage>
        <taxon>Eukaryota</taxon>
        <taxon>Metazoa</taxon>
        <taxon>Ecdysozoa</taxon>
        <taxon>Nematoda</taxon>
        <taxon>Chromadorea</taxon>
        <taxon>Rhabditida</taxon>
        <taxon>Spirurina</taxon>
        <taxon>Oxyuridomorpha</taxon>
        <taxon>Oxyuroidea</taxon>
        <taxon>Oxyuridae</taxon>
        <taxon>Syphacia</taxon>
    </lineage>
</organism>
<feature type="compositionally biased region" description="Basic residues" evidence="6">
    <location>
        <begin position="15"/>
        <end position="24"/>
    </location>
</feature>
<evidence type="ECO:0000256" key="4">
    <source>
        <dbReference type="ARBA" id="ARBA00022833"/>
    </source>
</evidence>
<dbReference type="PANTHER" id="PTHR13340:SF2">
    <property type="entry name" value="GATA ZINC FINGER DOMAIN-CONTAINING PROTEIN 1"/>
    <property type="match status" value="1"/>
</dbReference>
<keyword evidence="4" id="KW-0862">Zinc</keyword>
<evidence type="ECO:0000313" key="7">
    <source>
        <dbReference type="Proteomes" id="UP000046393"/>
    </source>
</evidence>
<reference evidence="8" key="1">
    <citation type="submission" date="2017-02" db="UniProtKB">
        <authorList>
            <consortium name="WormBaseParasite"/>
        </authorList>
    </citation>
    <scope>IDENTIFICATION</scope>
</reference>
<evidence type="ECO:0000256" key="3">
    <source>
        <dbReference type="ARBA" id="ARBA00022771"/>
    </source>
</evidence>
<keyword evidence="7" id="KW-1185">Reference proteome</keyword>
<name>A0A0N5AKU5_9BILA</name>
<evidence type="ECO:0000256" key="2">
    <source>
        <dbReference type="ARBA" id="ARBA00022723"/>
    </source>
</evidence>
<evidence type="ECO:0000256" key="5">
    <source>
        <dbReference type="ARBA" id="ARBA00023242"/>
    </source>
</evidence>
<evidence type="ECO:0000256" key="1">
    <source>
        <dbReference type="ARBA" id="ARBA00004123"/>
    </source>
</evidence>
<feature type="region of interest" description="Disordered" evidence="6">
    <location>
        <begin position="1"/>
        <end position="34"/>
    </location>
</feature>
<dbReference type="STRING" id="451379.A0A0N5AKU5"/>
<dbReference type="Proteomes" id="UP000046393">
    <property type="component" value="Unplaced"/>
</dbReference>
<dbReference type="Gene3D" id="2.30.30.490">
    <property type="match status" value="1"/>
</dbReference>
<keyword evidence="2" id="KW-0479">Metal-binding</keyword>
<dbReference type="GO" id="GO:0005634">
    <property type="term" value="C:nucleus"/>
    <property type="evidence" value="ECO:0007669"/>
    <property type="project" value="UniProtKB-SubCell"/>
</dbReference>
<accession>A0A0N5AKU5</accession>
<keyword evidence="3" id="KW-0863">Zinc-finger</keyword>
<evidence type="ECO:0000256" key="6">
    <source>
        <dbReference type="SAM" id="MobiDB-lite"/>
    </source>
</evidence>
<feature type="compositionally biased region" description="Polar residues" evidence="6">
    <location>
        <begin position="1"/>
        <end position="13"/>
    </location>
</feature>
<dbReference type="GO" id="GO:0008270">
    <property type="term" value="F:zinc ion binding"/>
    <property type="evidence" value="ECO:0007669"/>
    <property type="project" value="UniProtKB-KW"/>
</dbReference>
<proteinExistence type="predicted"/>
<keyword evidence="5" id="KW-0539">Nucleus</keyword>
<dbReference type="WBParaSite" id="SMUV_0000513001-mRNA-1">
    <property type="protein sequence ID" value="SMUV_0000513001-mRNA-1"/>
    <property type="gene ID" value="SMUV_0000513001"/>
</dbReference>
<sequence>MGASSNLNTTSLHGNGKKKNGKQKRHEEPHSTGIVARRTYARNAARMAKFNSNFRRTLENTVVNKYASRRTSLFKSSRPMKAPKRRATVRTHQQLYDQEGRLFRVGDIVSLLDEEDGMPYFAQIRGLVTDSYGDQKVALNWLIPLKSASDEHYFDPNHFAHGISDPEFYSINDCCFICNAPDLPAYRKEWTPRECAEEQLKYEMEERLRDLQAVASSELRFLDGSLVKKCKK</sequence>
<dbReference type="InterPro" id="IPR039050">
    <property type="entry name" value="GATAD1"/>
</dbReference>
<evidence type="ECO:0000313" key="8">
    <source>
        <dbReference type="WBParaSite" id="SMUV_0000513001-mRNA-1"/>
    </source>
</evidence>
<dbReference type="AlphaFoldDB" id="A0A0N5AKU5"/>
<dbReference type="InterPro" id="IPR043151">
    <property type="entry name" value="BAH_sf"/>
</dbReference>
<dbReference type="GO" id="GO:0006325">
    <property type="term" value="P:chromatin organization"/>
    <property type="evidence" value="ECO:0007669"/>
    <property type="project" value="TreeGrafter"/>
</dbReference>
<dbReference type="PANTHER" id="PTHR13340">
    <property type="entry name" value="GATA ZINC FINGER DOMAIN-CONTAINING"/>
    <property type="match status" value="1"/>
</dbReference>
<protein>
    <submittedName>
        <fullName evidence="8">BAH domain-containing protein</fullName>
    </submittedName>
</protein>